<dbReference type="RefSeq" id="WP_006659949.1">
    <property type="nucleotide sequence ID" value="NZ_JALD01000072.1"/>
</dbReference>
<feature type="binding site" evidence="2">
    <location>
        <position position="5"/>
    </location>
    <ligand>
        <name>substrate</name>
    </ligand>
</feature>
<evidence type="ECO:0000259" key="4">
    <source>
        <dbReference type="PROSITE" id="PS51462"/>
    </source>
</evidence>
<feature type="binding site" evidence="3">
    <location>
        <position position="59"/>
    </location>
    <ligand>
        <name>Mg(2+)</name>
        <dbReference type="ChEBI" id="CHEBI:18420"/>
    </ligand>
</feature>
<accession>A0AAV3M142</accession>
<dbReference type="GO" id="GO:0046656">
    <property type="term" value="P:folic acid biosynthetic process"/>
    <property type="evidence" value="ECO:0007669"/>
    <property type="project" value="InterPro"/>
</dbReference>
<dbReference type="InterPro" id="IPR051325">
    <property type="entry name" value="Nudix_hydrolase_domain"/>
</dbReference>
<feature type="binding site" evidence="2">
    <location>
        <position position="132"/>
    </location>
    <ligand>
        <name>substrate</name>
    </ligand>
</feature>
<dbReference type="AlphaFoldDB" id="A0AAV3M142"/>
<feature type="binding site" evidence="3">
    <location>
        <position position="55"/>
    </location>
    <ligand>
        <name>Mg(2+)</name>
        <dbReference type="ChEBI" id="CHEBI:18420"/>
    </ligand>
</feature>
<dbReference type="GeneID" id="57293908"/>
<proteinExistence type="predicted"/>
<evidence type="ECO:0000256" key="1">
    <source>
        <dbReference type="ARBA" id="ARBA00022801"/>
    </source>
</evidence>
<feature type="binding site" evidence="2">
    <location>
        <position position="27"/>
    </location>
    <ligand>
        <name>substrate</name>
    </ligand>
</feature>
<dbReference type="PANTHER" id="PTHR21340">
    <property type="entry name" value="DIADENOSINE 5,5-P1,P4-TETRAPHOSPHATE PYROPHOSPHOHYDROLASE MUTT"/>
    <property type="match status" value="1"/>
</dbReference>
<comment type="cofactor">
    <cofactor evidence="3">
        <name>Mg(2+)</name>
        <dbReference type="ChEBI" id="CHEBI:18420"/>
    </cofactor>
    <text evidence="3">Binds 1 Mg(2+) ion per subunit.</text>
</comment>
<name>A0AAV3M142_9GAMM</name>
<feature type="domain" description="Nudix hydrolase" evidence="4">
    <location>
        <begin position="5"/>
        <end position="143"/>
    </location>
</feature>
<dbReference type="CDD" id="cd04664">
    <property type="entry name" value="NUDIX_DHNTPase_like"/>
    <property type="match status" value="1"/>
</dbReference>
<dbReference type="GO" id="GO:0046872">
    <property type="term" value="F:metal ion binding"/>
    <property type="evidence" value="ECO:0007669"/>
    <property type="project" value="UniProtKB-KW"/>
</dbReference>
<dbReference type="EMBL" id="JALD01000072">
    <property type="protein sequence ID" value="EUD09422.1"/>
    <property type="molecule type" value="Genomic_DNA"/>
</dbReference>
<keyword evidence="1 5" id="KW-0378">Hydrolase</keyword>
<dbReference type="Gene3D" id="3.90.79.10">
    <property type="entry name" value="Nucleoside Triphosphate Pyrophosphohydrolase"/>
    <property type="match status" value="1"/>
</dbReference>
<dbReference type="InterPro" id="IPR003564">
    <property type="entry name" value="DHNTPase"/>
</dbReference>
<gene>
    <name evidence="5" type="primary">nudB</name>
    <name evidence="5" type="ORF">HMPREF1563_3905</name>
</gene>
<dbReference type="EC" id="3.6.1.-" evidence="5"/>
<evidence type="ECO:0000313" key="6">
    <source>
        <dbReference type="Proteomes" id="UP000022311"/>
    </source>
</evidence>
<comment type="caution">
    <text evidence="5">The sequence shown here is derived from an EMBL/GenBank/DDBJ whole genome shotgun (WGS) entry which is preliminary data.</text>
</comment>
<dbReference type="PANTHER" id="PTHR21340:SF0">
    <property type="entry name" value="BIS(5'-NUCLEOSYL)-TETRAPHOSPHATASE [ASYMMETRICAL]"/>
    <property type="match status" value="1"/>
</dbReference>
<dbReference type="SUPFAM" id="SSF55811">
    <property type="entry name" value="Nudix"/>
    <property type="match status" value="1"/>
</dbReference>
<dbReference type="NCBIfam" id="NF006961">
    <property type="entry name" value="PRK09438.1"/>
    <property type="match status" value="1"/>
</dbReference>
<protein>
    <submittedName>
        <fullName evidence="5">Dihydroneopterin triphosphate pyrophosphatase</fullName>
        <ecNumber evidence="5">3.6.1.-</ecNumber>
    </submittedName>
</protein>
<feature type="binding site" evidence="2">
    <location>
        <begin position="78"/>
        <end position="81"/>
    </location>
    <ligand>
        <name>substrate</name>
    </ligand>
</feature>
<dbReference type="Pfam" id="PF00293">
    <property type="entry name" value="NUDIX"/>
    <property type="match status" value="1"/>
</dbReference>
<dbReference type="GO" id="GO:0006167">
    <property type="term" value="P:AMP biosynthetic process"/>
    <property type="evidence" value="ECO:0007669"/>
    <property type="project" value="TreeGrafter"/>
</dbReference>
<feature type="binding site" evidence="2">
    <location>
        <position position="38"/>
    </location>
    <ligand>
        <name>substrate</name>
    </ligand>
</feature>
<dbReference type="GO" id="GO:0004081">
    <property type="term" value="F:bis(5'-nucleosyl)-tetraphosphatase (asymmetrical) activity"/>
    <property type="evidence" value="ECO:0007669"/>
    <property type="project" value="TreeGrafter"/>
</dbReference>
<dbReference type="Proteomes" id="UP000022311">
    <property type="component" value="Unassembled WGS sequence"/>
</dbReference>
<dbReference type="GO" id="GO:0006754">
    <property type="term" value="P:ATP biosynthetic process"/>
    <property type="evidence" value="ECO:0007669"/>
    <property type="project" value="TreeGrafter"/>
</dbReference>
<dbReference type="PROSITE" id="PS51462">
    <property type="entry name" value="NUDIX"/>
    <property type="match status" value="1"/>
</dbReference>
<evidence type="ECO:0000313" key="5">
    <source>
        <dbReference type="EMBL" id="EUD09422.1"/>
    </source>
</evidence>
<feature type="binding site" evidence="3">
    <location>
        <position position="114"/>
    </location>
    <ligand>
        <name>Mg(2+)</name>
        <dbReference type="ChEBI" id="CHEBI:18420"/>
    </ligand>
</feature>
<evidence type="ECO:0000256" key="2">
    <source>
        <dbReference type="PIRSR" id="PIRSR603564-1"/>
    </source>
</evidence>
<evidence type="ECO:0000256" key="3">
    <source>
        <dbReference type="PIRSR" id="PIRSR603564-2"/>
    </source>
</evidence>
<keyword evidence="3" id="KW-0479">Metal-binding</keyword>
<organism evidence="5 6">
    <name type="scientific">Providencia alcalifaciens 205/92</name>
    <dbReference type="NCBI Taxonomy" id="1256988"/>
    <lineage>
        <taxon>Bacteria</taxon>
        <taxon>Pseudomonadati</taxon>
        <taxon>Pseudomonadota</taxon>
        <taxon>Gammaproteobacteria</taxon>
        <taxon>Enterobacterales</taxon>
        <taxon>Morganellaceae</taxon>
        <taxon>Providencia</taxon>
    </lineage>
</organism>
<dbReference type="GO" id="GO:0008828">
    <property type="term" value="F:dATP diphosphatase activity"/>
    <property type="evidence" value="ECO:0007669"/>
    <property type="project" value="InterPro"/>
</dbReference>
<dbReference type="InterPro" id="IPR000086">
    <property type="entry name" value="NUDIX_hydrolase_dom"/>
</dbReference>
<keyword evidence="3" id="KW-0460">Magnesium</keyword>
<reference evidence="5 6" key="1">
    <citation type="submission" date="2014-01" db="EMBL/GenBank/DDBJ databases">
        <authorList>
            <person name="Durkin A.S."/>
            <person name="McCorrison J."/>
            <person name="Torralba M."/>
            <person name="Gillis M."/>
            <person name="Haft D.H."/>
            <person name="Methe B."/>
            <person name="Sutton G."/>
            <person name="Nelson K.E."/>
        </authorList>
    </citation>
    <scope>NUCLEOTIDE SEQUENCE [LARGE SCALE GENOMIC DNA]</scope>
    <source>
        <strain evidence="5 6">205/92</strain>
    </source>
</reference>
<sequence length="144" mass="16840">MENYKRPESVLVIIVAEKTGRVLMMRRKDDPDFWQSVTGSLEHHENSAAVAALREIKEETGFDPQPNQLHDLSKSIIFEIFPHFRHRYAPDVTHCKEHWFKLVLSDEQTPLLTEHTEFRWLDPQQAAELTKSWSNSQAILEFAV</sequence>
<dbReference type="InterPro" id="IPR015797">
    <property type="entry name" value="NUDIX_hydrolase-like_dom_sf"/>
</dbReference>
<dbReference type="PRINTS" id="PR01404">
    <property type="entry name" value="NPPPHYDRLASE"/>
</dbReference>
<dbReference type="GO" id="GO:0019177">
    <property type="term" value="F:dihydroneopterin triphosphate pyrophosphohydrolase activity"/>
    <property type="evidence" value="ECO:0007669"/>
    <property type="project" value="InterPro"/>
</dbReference>